<protein>
    <recommendedName>
        <fullName evidence="3">WXG100 family type VII secretion target</fullName>
    </recommendedName>
</protein>
<dbReference type="AlphaFoldDB" id="A0A3N4GYL9"/>
<evidence type="ECO:0008006" key="3">
    <source>
        <dbReference type="Google" id="ProtNLM"/>
    </source>
</evidence>
<keyword evidence="2" id="KW-1185">Reference proteome</keyword>
<dbReference type="GeneID" id="90160315"/>
<reference evidence="1 2" key="1">
    <citation type="submission" date="2018-11" db="EMBL/GenBank/DDBJ databases">
        <title>Draft genome sequence of Gordonia sp. RS15-1S isolated from rice stems.</title>
        <authorList>
            <person name="Muangham S."/>
        </authorList>
    </citation>
    <scope>NUCLEOTIDE SEQUENCE [LARGE SCALE GENOMIC DNA]</scope>
    <source>
        <strain evidence="1 2">RS15-1S</strain>
    </source>
</reference>
<evidence type="ECO:0000313" key="2">
    <source>
        <dbReference type="Proteomes" id="UP000267536"/>
    </source>
</evidence>
<accession>A0A3N4GYL9</accession>
<name>A0A3N4GYL9_9ACTN</name>
<dbReference type="InterPro" id="IPR036689">
    <property type="entry name" value="ESAT-6-like_sf"/>
</dbReference>
<sequence>MAQQITYNHGSIDTTLGDQASYLKAANEVRDDINAVFNSLLEIYEGEAATTLQHVKSQIDQQLIDAFNNMNDSTKHAGEQNQMMQALDAKNASLFS</sequence>
<gene>
    <name evidence="1" type="ORF">EF294_16890</name>
</gene>
<dbReference type="Gene3D" id="1.10.287.1060">
    <property type="entry name" value="ESAT-6-like"/>
    <property type="match status" value="1"/>
</dbReference>
<dbReference type="EMBL" id="RKMH01000013">
    <property type="protein sequence ID" value="RPA58074.1"/>
    <property type="molecule type" value="Genomic_DNA"/>
</dbReference>
<dbReference type="OrthoDB" id="4762157at2"/>
<evidence type="ECO:0000313" key="1">
    <source>
        <dbReference type="EMBL" id="RPA58074.1"/>
    </source>
</evidence>
<organism evidence="1 2">
    <name type="scientific">Gordonia oryzae</name>
    <dbReference type="NCBI Taxonomy" id="2487349"/>
    <lineage>
        <taxon>Bacteria</taxon>
        <taxon>Bacillati</taxon>
        <taxon>Actinomycetota</taxon>
        <taxon>Actinomycetes</taxon>
        <taxon>Mycobacteriales</taxon>
        <taxon>Gordoniaceae</taxon>
        <taxon>Gordonia</taxon>
    </lineage>
</organism>
<dbReference type="SUPFAM" id="SSF140453">
    <property type="entry name" value="EsxAB dimer-like"/>
    <property type="match status" value="1"/>
</dbReference>
<proteinExistence type="predicted"/>
<comment type="caution">
    <text evidence="1">The sequence shown here is derived from an EMBL/GenBank/DDBJ whole genome shotgun (WGS) entry which is preliminary data.</text>
</comment>
<dbReference type="RefSeq" id="WP_006372859.1">
    <property type="nucleotide sequence ID" value="NZ_JBPSDP010000013.1"/>
</dbReference>
<dbReference type="Proteomes" id="UP000267536">
    <property type="component" value="Unassembled WGS sequence"/>
</dbReference>